<evidence type="ECO:0000256" key="1">
    <source>
        <dbReference type="ARBA" id="ARBA00009227"/>
    </source>
</evidence>
<evidence type="ECO:0008006" key="8">
    <source>
        <dbReference type="Google" id="ProtNLM"/>
    </source>
</evidence>
<dbReference type="Pfam" id="PF00491">
    <property type="entry name" value="Arginase"/>
    <property type="match status" value="1"/>
</dbReference>
<dbReference type="CDD" id="cd11592">
    <property type="entry name" value="Agmatinase_PAH"/>
    <property type="match status" value="1"/>
</dbReference>
<reference evidence="6" key="1">
    <citation type="journal article" date="2020" name="Nat. Commun.">
        <title>Large-scale genome sequencing of mycorrhizal fungi provides insights into the early evolution of symbiotic traits.</title>
        <authorList>
            <person name="Miyauchi S."/>
            <person name="Kiss E."/>
            <person name="Kuo A."/>
            <person name="Drula E."/>
            <person name="Kohler A."/>
            <person name="Sanchez-Garcia M."/>
            <person name="Morin E."/>
            <person name="Andreopoulos B."/>
            <person name="Barry K.W."/>
            <person name="Bonito G."/>
            <person name="Buee M."/>
            <person name="Carver A."/>
            <person name="Chen C."/>
            <person name="Cichocki N."/>
            <person name="Clum A."/>
            <person name="Culley D."/>
            <person name="Crous P.W."/>
            <person name="Fauchery L."/>
            <person name="Girlanda M."/>
            <person name="Hayes R.D."/>
            <person name="Keri Z."/>
            <person name="LaButti K."/>
            <person name="Lipzen A."/>
            <person name="Lombard V."/>
            <person name="Magnuson J."/>
            <person name="Maillard F."/>
            <person name="Murat C."/>
            <person name="Nolan M."/>
            <person name="Ohm R.A."/>
            <person name="Pangilinan J."/>
            <person name="Pereira M.F."/>
            <person name="Perotto S."/>
            <person name="Peter M."/>
            <person name="Pfister S."/>
            <person name="Riley R."/>
            <person name="Sitrit Y."/>
            <person name="Stielow J.B."/>
            <person name="Szollosi G."/>
            <person name="Zifcakova L."/>
            <person name="Stursova M."/>
            <person name="Spatafora J.W."/>
            <person name="Tedersoo L."/>
            <person name="Vaario L.M."/>
            <person name="Yamada A."/>
            <person name="Yan M."/>
            <person name="Wang P."/>
            <person name="Xu J."/>
            <person name="Bruns T."/>
            <person name="Baldrian P."/>
            <person name="Vilgalys R."/>
            <person name="Dunand C."/>
            <person name="Henrissat B."/>
            <person name="Grigoriev I.V."/>
            <person name="Hibbett D."/>
            <person name="Nagy L.G."/>
            <person name="Martin F.M."/>
        </authorList>
    </citation>
    <scope>NUCLEOTIDE SEQUENCE</scope>
    <source>
        <strain evidence="6">UP504</strain>
    </source>
</reference>
<dbReference type="GO" id="GO:0033389">
    <property type="term" value="P:putrescine biosynthetic process from arginine, via agmatine"/>
    <property type="evidence" value="ECO:0007669"/>
    <property type="project" value="TreeGrafter"/>
</dbReference>
<feature type="chain" id="PRO_5040357246" description="Agmatinase" evidence="5">
    <location>
        <begin position="18"/>
        <end position="428"/>
    </location>
</feature>
<keyword evidence="2" id="KW-0479">Metal-binding</keyword>
<dbReference type="PANTHER" id="PTHR11358:SF26">
    <property type="entry name" value="GUANIDINO ACID HYDROLASE, MITOCHONDRIAL"/>
    <property type="match status" value="1"/>
</dbReference>
<dbReference type="Proteomes" id="UP000886523">
    <property type="component" value="Unassembled WGS sequence"/>
</dbReference>
<dbReference type="PROSITE" id="PS51409">
    <property type="entry name" value="ARGINASE_2"/>
    <property type="match status" value="1"/>
</dbReference>
<dbReference type="AlphaFoldDB" id="A0A9P6DQU2"/>
<keyword evidence="3 4" id="KW-0378">Hydrolase</keyword>
<protein>
    <recommendedName>
        <fullName evidence="8">Agmatinase</fullName>
    </recommendedName>
</protein>
<dbReference type="InterPro" id="IPR020855">
    <property type="entry name" value="Ureohydrolase_Mn_BS"/>
</dbReference>
<dbReference type="GO" id="GO:0046872">
    <property type="term" value="F:metal ion binding"/>
    <property type="evidence" value="ECO:0007669"/>
    <property type="project" value="UniProtKB-KW"/>
</dbReference>
<comment type="caution">
    <text evidence="6">The sequence shown here is derived from an EMBL/GenBank/DDBJ whole genome shotgun (WGS) entry which is preliminary data.</text>
</comment>
<sequence>MLAFLVLHLLASSVVLASQRAGAEDDLRETAQHRFNEDLNRAGDLDDEEYHSRFGPQVDLPFSGPLSFAHLPYSRCLDDLHSVTTPFDIAILGMPFDTAVTYRPGARFGPYGIRSGSRRLWDKRAYSLAWESTPYTNATKVIDCGDVPVTPFDNKAAVAQMEAAYSTLLARPVPENTCSHEVPSMGRSCSTRSLALDKKPHPRILTLGGDHAIVLPILRSLHKVYGPITVIHFDSHLDTWPVEGYFGLDDMSTLTHGTFFWTAARENLLKNGTCVHAGIRCKLQGIQDISNDEDVGFAIISTDDIDDIGPMGIVQLIRDRVGHGPIYLSLDIDVIDPSLAPATGTPEPAGWTPRELHRIIRGLAGLNFVGVDIVEVAPAYDSNAETTSIIAAHIVHELLSMLVADGPPKGFRSRLLAPKAVLPHKGEL</sequence>
<evidence type="ECO:0000313" key="6">
    <source>
        <dbReference type="EMBL" id="KAF9511461.1"/>
    </source>
</evidence>
<dbReference type="FunFam" id="3.40.800.10:FF:000014">
    <property type="entry name" value="Arginase family protein"/>
    <property type="match status" value="1"/>
</dbReference>
<dbReference type="SUPFAM" id="SSF52768">
    <property type="entry name" value="Arginase/deacetylase"/>
    <property type="match status" value="1"/>
</dbReference>
<keyword evidence="5" id="KW-0732">Signal</keyword>
<keyword evidence="7" id="KW-1185">Reference proteome</keyword>
<evidence type="ECO:0000256" key="4">
    <source>
        <dbReference type="RuleBase" id="RU003684"/>
    </source>
</evidence>
<dbReference type="Gene3D" id="3.40.800.10">
    <property type="entry name" value="Ureohydrolase domain"/>
    <property type="match status" value="1"/>
</dbReference>
<evidence type="ECO:0000313" key="7">
    <source>
        <dbReference type="Proteomes" id="UP000886523"/>
    </source>
</evidence>
<dbReference type="PROSITE" id="PS01053">
    <property type="entry name" value="ARGINASE_1"/>
    <property type="match status" value="1"/>
</dbReference>
<dbReference type="PRINTS" id="PR00116">
    <property type="entry name" value="ARGINASE"/>
</dbReference>
<accession>A0A9P6DQU2</accession>
<evidence type="ECO:0000256" key="2">
    <source>
        <dbReference type="ARBA" id="ARBA00022723"/>
    </source>
</evidence>
<comment type="similarity">
    <text evidence="1">Belongs to the arginase family. Agmatinase subfamily.</text>
</comment>
<gene>
    <name evidence="6" type="ORF">BS47DRAFT_1298884</name>
</gene>
<name>A0A9P6DQU2_9AGAM</name>
<dbReference type="EMBL" id="MU129000">
    <property type="protein sequence ID" value="KAF9511461.1"/>
    <property type="molecule type" value="Genomic_DNA"/>
</dbReference>
<evidence type="ECO:0000256" key="3">
    <source>
        <dbReference type="ARBA" id="ARBA00022801"/>
    </source>
</evidence>
<evidence type="ECO:0000256" key="5">
    <source>
        <dbReference type="SAM" id="SignalP"/>
    </source>
</evidence>
<organism evidence="6 7">
    <name type="scientific">Hydnum rufescens UP504</name>
    <dbReference type="NCBI Taxonomy" id="1448309"/>
    <lineage>
        <taxon>Eukaryota</taxon>
        <taxon>Fungi</taxon>
        <taxon>Dikarya</taxon>
        <taxon>Basidiomycota</taxon>
        <taxon>Agaricomycotina</taxon>
        <taxon>Agaricomycetes</taxon>
        <taxon>Cantharellales</taxon>
        <taxon>Hydnaceae</taxon>
        <taxon>Hydnum</taxon>
    </lineage>
</organism>
<dbReference type="InterPro" id="IPR006035">
    <property type="entry name" value="Ureohydrolase"/>
</dbReference>
<dbReference type="PANTHER" id="PTHR11358">
    <property type="entry name" value="ARGINASE/AGMATINASE"/>
    <property type="match status" value="1"/>
</dbReference>
<dbReference type="OrthoDB" id="288726at2759"/>
<dbReference type="InterPro" id="IPR023696">
    <property type="entry name" value="Ureohydrolase_dom_sf"/>
</dbReference>
<feature type="signal peptide" evidence="5">
    <location>
        <begin position="1"/>
        <end position="17"/>
    </location>
</feature>
<proteinExistence type="inferred from homology"/>
<dbReference type="GO" id="GO:0008783">
    <property type="term" value="F:agmatinase activity"/>
    <property type="evidence" value="ECO:0007669"/>
    <property type="project" value="TreeGrafter"/>
</dbReference>